<evidence type="ECO:0000313" key="9">
    <source>
        <dbReference type="EMBL" id="GGJ02656.1"/>
    </source>
</evidence>
<dbReference type="SUPFAM" id="SSF51261">
    <property type="entry name" value="Duplicated hybrid motif"/>
    <property type="match status" value="1"/>
</dbReference>
<keyword evidence="10" id="KW-1185">Reference proteome</keyword>
<gene>
    <name evidence="9" type="ORF">GCM10011320_06890</name>
</gene>
<dbReference type="PANTHER" id="PTHR21666:SF288">
    <property type="entry name" value="CELL DIVISION PROTEIN YTFB"/>
    <property type="match status" value="1"/>
</dbReference>
<accession>A0A917K8X3</accession>
<evidence type="ECO:0000256" key="7">
    <source>
        <dbReference type="SAM" id="MobiDB-lite"/>
    </source>
</evidence>
<dbReference type="InterPro" id="IPR011055">
    <property type="entry name" value="Dup_hybrid_motif"/>
</dbReference>
<dbReference type="AlphaFoldDB" id="A0A917K8X3"/>
<dbReference type="InterPro" id="IPR050570">
    <property type="entry name" value="Cell_wall_metabolism_enzyme"/>
</dbReference>
<evidence type="ECO:0000256" key="3">
    <source>
        <dbReference type="ARBA" id="ARBA00022723"/>
    </source>
</evidence>
<dbReference type="EMBL" id="BMKW01000002">
    <property type="protein sequence ID" value="GGJ02656.1"/>
    <property type="molecule type" value="Genomic_DNA"/>
</dbReference>
<feature type="compositionally biased region" description="Basic and acidic residues" evidence="7">
    <location>
        <begin position="252"/>
        <end position="266"/>
    </location>
</feature>
<keyword evidence="3" id="KW-0479">Metal-binding</keyword>
<keyword evidence="2" id="KW-0645">Protease</keyword>
<feature type="region of interest" description="Disordered" evidence="7">
    <location>
        <begin position="247"/>
        <end position="284"/>
    </location>
</feature>
<evidence type="ECO:0000256" key="6">
    <source>
        <dbReference type="ARBA" id="ARBA00023049"/>
    </source>
</evidence>
<protein>
    <recommendedName>
        <fullName evidence="8">M23ase beta-sheet core domain-containing protein</fullName>
    </recommendedName>
</protein>
<dbReference type="GO" id="GO:0046872">
    <property type="term" value="F:metal ion binding"/>
    <property type="evidence" value="ECO:0007669"/>
    <property type="project" value="UniProtKB-KW"/>
</dbReference>
<sequence>MGRGPERGKAALPSHFHVLLLLLLLAVPAAAQPSREAVQDARRAAEAERAAAADAARLAREATEMERGLARQRVAMAERVQQADAVLDMAQERERQAVLAAIAAREEVGHRAAALAPMMPAMRRLSLWPAETLLAVPLPPDEALRGVLVLQGIARQIRHELDALRAADEEAARRARIAAAESALVAAAQEEARSAARALDAEIAGARMREADARQAEREAGRRAQEALARASDLAEMLTRLEREAAAAAAQERQEAAARARTERAARRAGRPLPEPPPAAPPAQQTAAVATGAARVQPVAGRVLHGFGDQTEGGTARGQTIVAPAGARVVSPCAGRVVFSGPFRSYGLLMIVDCAAGHHVVLAGLGRLDTATGARLLAGEPVGVVGDGQGGRGRLYLELRRDGHAVDPQPWLAGARGRGG</sequence>
<reference evidence="9" key="2">
    <citation type="submission" date="2020-09" db="EMBL/GenBank/DDBJ databases">
        <authorList>
            <person name="Sun Q."/>
            <person name="Zhou Y."/>
        </authorList>
    </citation>
    <scope>NUCLEOTIDE SEQUENCE</scope>
    <source>
        <strain evidence="9">CGMCC 1.3617</strain>
    </source>
</reference>
<dbReference type="GO" id="GO:0006508">
    <property type="term" value="P:proteolysis"/>
    <property type="evidence" value="ECO:0007669"/>
    <property type="project" value="UniProtKB-KW"/>
</dbReference>
<keyword evidence="6" id="KW-0482">Metalloprotease</keyword>
<dbReference type="GO" id="GO:0004222">
    <property type="term" value="F:metalloendopeptidase activity"/>
    <property type="evidence" value="ECO:0007669"/>
    <property type="project" value="TreeGrafter"/>
</dbReference>
<reference evidence="9" key="1">
    <citation type="journal article" date="2014" name="Int. J. Syst. Evol. Microbiol.">
        <title>Complete genome sequence of Corynebacterium casei LMG S-19264T (=DSM 44701T), isolated from a smear-ripened cheese.</title>
        <authorList>
            <consortium name="US DOE Joint Genome Institute (JGI-PGF)"/>
            <person name="Walter F."/>
            <person name="Albersmeier A."/>
            <person name="Kalinowski J."/>
            <person name="Ruckert C."/>
        </authorList>
    </citation>
    <scope>NUCLEOTIDE SEQUENCE</scope>
    <source>
        <strain evidence="9">CGMCC 1.3617</strain>
    </source>
</reference>
<dbReference type="InterPro" id="IPR016047">
    <property type="entry name" value="M23ase_b-sheet_dom"/>
</dbReference>
<dbReference type="Proteomes" id="UP000661507">
    <property type="component" value="Unassembled WGS sequence"/>
</dbReference>
<evidence type="ECO:0000256" key="4">
    <source>
        <dbReference type="ARBA" id="ARBA00022801"/>
    </source>
</evidence>
<evidence type="ECO:0000256" key="2">
    <source>
        <dbReference type="ARBA" id="ARBA00022670"/>
    </source>
</evidence>
<dbReference type="Gene3D" id="2.70.70.10">
    <property type="entry name" value="Glucose Permease (Domain IIA)"/>
    <property type="match status" value="1"/>
</dbReference>
<comment type="caution">
    <text evidence="9">The sequence shown here is derived from an EMBL/GenBank/DDBJ whole genome shotgun (WGS) entry which is preliminary data.</text>
</comment>
<dbReference type="PANTHER" id="PTHR21666">
    <property type="entry name" value="PEPTIDASE-RELATED"/>
    <property type="match status" value="1"/>
</dbReference>
<evidence type="ECO:0000259" key="8">
    <source>
        <dbReference type="Pfam" id="PF01551"/>
    </source>
</evidence>
<comment type="cofactor">
    <cofactor evidence="1">
        <name>Zn(2+)</name>
        <dbReference type="ChEBI" id="CHEBI:29105"/>
    </cofactor>
</comment>
<proteinExistence type="predicted"/>
<feature type="domain" description="M23ase beta-sheet core" evidence="8">
    <location>
        <begin position="316"/>
        <end position="408"/>
    </location>
</feature>
<dbReference type="CDD" id="cd12797">
    <property type="entry name" value="M23_peptidase"/>
    <property type="match status" value="1"/>
</dbReference>
<keyword evidence="5" id="KW-0862">Zinc</keyword>
<dbReference type="RefSeq" id="WP_188965544.1">
    <property type="nucleotide sequence ID" value="NZ_BMKW01000002.1"/>
</dbReference>
<dbReference type="Pfam" id="PF01551">
    <property type="entry name" value="Peptidase_M23"/>
    <property type="match status" value="1"/>
</dbReference>
<keyword evidence="4" id="KW-0378">Hydrolase</keyword>
<name>A0A917K8X3_9PROT</name>
<evidence type="ECO:0000256" key="5">
    <source>
        <dbReference type="ARBA" id="ARBA00022833"/>
    </source>
</evidence>
<evidence type="ECO:0000313" key="10">
    <source>
        <dbReference type="Proteomes" id="UP000661507"/>
    </source>
</evidence>
<organism evidence="9 10">
    <name type="scientific">Neoroseomonas lacus</name>
    <dbReference type="NCBI Taxonomy" id="287609"/>
    <lineage>
        <taxon>Bacteria</taxon>
        <taxon>Pseudomonadati</taxon>
        <taxon>Pseudomonadota</taxon>
        <taxon>Alphaproteobacteria</taxon>
        <taxon>Acetobacterales</taxon>
        <taxon>Acetobacteraceae</taxon>
        <taxon>Neoroseomonas</taxon>
    </lineage>
</organism>
<evidence type="ECO:0000256" key="1">
    <source>
        <dbReference type="ARBA" id="ARBA00001947"/>
    </source>
</evidence>